<feature type="region of interest" description="Disordered" evidence="2">
    <location>
        <begin position="332"/>
        <end position="381"/>
    </location>
</feature>
<dbReference type="PROSITE" id="PS51719">
    <property type="entry name" value="G_SEPTIN"/>
    <property type="match status" value="1"/>
</dbReference>
<feature type="compositionally biased region" description="Polar residues" evidence="2">
    <location>
        <begin position="359"/>
        <end position="371"/>
    </location>
</feature>
<dbReference type="Pfam" id="PF00735">
    <property type="entry name" value="Septin"/>
    <property type="match status" value="1"/>
</dbReference>
<dbReference type="InterPro" id="IPR030379">
    <property type="entry name" value="G_SEPTIN_dom"/>
</dbReference>
<feature type="domain" description="Septin-type G" evidence="3">
    <location>
        <begin position="173"/>
        <end position="622"/>
    </location>
</feature>
<sequence length="980" mass="109640">MNSKDFHLIDSRDQSLAYRHQQPHPVKSMAGRKSSSTTSTTTTFATSSSPYLMDSPPLVHVTDCFPTNELTSYPILNDLDQRPPMSLSTSPLSILTANNSSTRSTNTQQPSVLVSPLHYINSPPRSRPISPLSVIENTRIGLVSAGAPSFNSRLIMPRISLPYKRPFTATGLKLGELKILIAGDTGLGKSSLIDAVIKTCKEIVHVDCPQEWSPPKDFASRKHDLNAENDFDSKSKRANVMRRDTVQVSTSQSQLNIHNEAGTEVTDESLHSSWDFIGKSTETSLDSKKANTPQPYFKEPYIEPENLAIYEQWASTKPLPSFLVQPNIIATANNSSGSNNNSTNSSSTNSLYSDINYGKPSNSHADSNSQESTEDYEGSPIRTEQSFERNVCFVDTAGYGSFKDPQNCISCTSSYLESQFKQTYSLLNFSNPKAISFILSSSSFNSFNHADVCFYLISDQLTAIDIEYMKQIDQFCPIIPMVSKSDTMKEKQIKNLRHEILQALNKENITPFVFENERNSIATIIPDSERTNNQWLSAKRHKHPNKSDILSSSEDSGDEETDIVMHDDEKGGRSDEFIDSKEETRGQFKRKRTASFINSSQSLLTYPPAISCKVSDDVEMVASILMDPSYEPPLYESDLAVLCTKIFSEEGASWLRYASAKKFIDWTLKRQVDQSLQVQQTINFQDIGQSSSIRAHDYNCSTGNQNNCINNALYQDLNNKSPEPGYYVHLPEDLDLTMCSAHAFEQTAQWIFDLQTKSSTRTNNNSLLSCNHHNCDMFYQCNAGGNVTKGNNHLYYAPERYTPARNVNDQLDSPLPGIMIGPNYHRSSNQRLNDNINSRLSTSHKYSGPKTNPNHGEVFFRNSNHDKVLVSKCMVNVDPLSLNEILLKVAKYALGTISIAGVLGLIIAYWNSPSLFGLSGPSSRSTMPMVPATPDGPERSAFVRGFKLIFNKLKESTVINDPKLDDEEWRKLFAWTMYYT</sequence>
<feature type="compositionally biased region" description="Basic and acidic residues" evidence="2">
    <location>
        <begin position="563"/>
        <end position="575"/>
    </location>
</feature>
<dbReference type="Gene3D" id="3.40.50.300">
    <property type="entry name" value="P-loop containing nucleotide triphosphate hydrolases"/>
    <property type="match status" value="1"/>
</dbReference>
<dbReference type="EMBL" id="KV454413">
    <property type="protein sequence ID" value="ODQ64065.1"/>
    <property type="molecule type" value="Genomic_DNA"/>
</dbReference>
<keyword evidence="1" id="KW-0342">GTP-binding</keyword>
<evidence type="ECO:0000313" key="4">
    <source>
        <dbReference type="EMBL" id="ODQ64065.1"/>
    </source>
</evidence>
<dbReference type="InterPro" id="IPR027417">
    <property type="entry name" value="P-loop_NTPase"/>
</dbReference>
<name>A0A1E3PF84_9ASCO</name>
<evidence type="ECO:0000256" key="1">
    <source>
        <dbReference type="RuleBase" id="RU004560"/>
    </source>
</evidence>
<evidence type="ECO:0000256" key="2">
    <source>
        <dbReference type="SAM" id="MobiDB-lite"/>
    </source>
</evidence>
<dbReference type="PANTHER" id="PTHR18884">
    <property type="entry name" value="SEPTIN"/>
    <property type="match status" value="1"/>
</dbReference>
<accession>A0A1E3PF84</accession>
<organism evidence="4 5">
    <name type="scientific">Nadsonia fulvescens var. elongata DSM 6958</name>
    <dbReference type="NCBI Taxonomy" id="857566"/>
    <lineage>
        <taxon>Eukaryota</taxon>
        <taxon>Fungi</taxon>
        <taxon>Dikarya</taxon>
        <taxon>Ascomycota</taxon>
        <taxon>Saccharomycotina</taxon>
        <taxon>Dipodascomycetes</taxon>
        <taxon>Dipodascales</taxon>
        <taxon>Dipodascales incertae sedis</taxon>
        <taxon>Nadsonia</taxon>
    </lineage>
</organism>
<dbReference type="Proteomes" id="UP000095009">
    <property type="component" value="Unassembled WGS sequence"/>
</dbReference>
<keyword evidence="1" id="KW-0547">Nucleotide-binding</keyword>
<proteinExistence type="inferred from homology"/>
<keyword evidence="5" id="KW-1185">Reference proteome</keyword>
<protein>
    <recommendedName>
        <fullName evidence="3">Septin-type G domain-containing protein</fullName>
    </recommendedName>
</protein>
<dbReference type="SUPFAM" id="SSF52540">
    <property type="entry name" value="P-loop containing nucleoside triphosphate hydrolases"/>
    <property type="match status" value="1"/>
</dbReference>
<evidence type="ECO:0000259" key="3">
    <source>
        <dbReference type="PROSITE" id="PS51719"/>
    </source>
</evidence>
<dbReference type="GO" id="GO:0005525">
    <property type="term" value="F:GTP binding"/>
    <property type="evidence" value="ECO:0007669"/>
    <property type="project" value="UniProtKB-KW"/>
</dbReference>
<feature type="compositionally biased region" description="Basic and acidic residues" evidence="2">
    <location>
        <begin position="1"/>
        <end position="13"/>
    </location>
</feature>
<feature type="compositionally biased region" description="Low complexity" evidence="2">
    <location>
        <begin position="34"/>
        <end position="48"/>
    </location>
</feature>
<reference evidence="4 5" key="1">
    <citation type="journal article" date="2016" name="Proc. Natl. Acad. Sci. U.S.A.">
        <title>Comparative genomics of biotechnologically important yeasts.</title>
        <authorList>
            <person name="Riley R."/>
            <person name="Haridas S."/>
            <person name="Wolfe K.H."/>
            <person name="Lopes M.R."/>
            <person name="Hittinger C.T."/>
            <person name="Goeker M."/>
            <person name="Salamov A.A."/>
            <person name="Wisecaver J.H."/>
            <person name="Long T.M."/>
            <person name="Calvey C.H."/>
            <person name="Aerts A.L."/>
            <person name="Barry K.W."/>
            <person name="Choi C."/>
            <person name="Clum A."/>
            <person name="Coughlan A.Y."/>
            <person name="Deshpande S."/>
            <person name="Douglass A.P."/>
            <person name="Hanson S.J."/>
            <person name="Klenk H.-P."/>
            <person name="LaButti K.M."/>
            <person name="Lapidus A."/>
            <person name="Lindquist E.A."/>
            <person name="Lipzen A.M."/>
            <person name="Meier-Kolthoff J.P."/>
            <person name="Ohm R.A."/>
            <person name="Otillar R.P."/>
            <person name="Pangilinan J.L."/>
            <person name="Peng Y."/>
            <person name="Rokas A."/>
            <person name="Rosa C.A."/>
            <person name="Scheuner C."/>
            <person name="Sibirny A.A."/>
            <person name="Slot J.C."/>
            <person name="Stielow J.B."/>
            <person name="Sun H."/>
            <person name="Kurtzman C.P."/>
            <person name="Blackwell M."/>
            <person name="Grigoriev I.V."/>
            <person name="Jeffries T.W."/>
        </authorList>
    </citation>
    <scope>NUCLEOTIDE SEQUENCE [LARGE SCALE GENOMIC DNA]</scope>
    <source>
        <strain evidence="4 5">DSM 6958</strain>
    </source>
</reference>
<evidence type="ECO:0000313" key="5">
    <source>
        <dbReference type="Proteomes" id="UP000095009"/>
    </source>
</evidence>
<feature type="region of interest" description="Disordered" evidence="2">
    <location>
        <begin position="1"/>
        <end position="48"/>
    </location>
</feature>
<gene>
    <name evidence="4" type="ORF">NADFUDRAFT_53045</name>
</gene>
<dbReference type="AlphaFoldDB" id="A0A1E3PF84"/>
<comment type="similarity">
    <text evidence="1">Belongs to the TRAFAC class TrmE-Era-EngA-EngB-Septin-like GTPase superfamily. Septin GTPase family.</text>
</comment>
<feature type="compositionally biased region" description="Low complexity" evidence="2">
    <location>
        <begin position="332"/>
        <end position="350"/>
    </location>
</feature>
<dbReference type="STRING" id="857566.A0A1E3PF84"/>
<dbReference type="OrthoDB" id="4091651at2759"/>
<feature type="region of interest" description="Disordered" evidence="2">
    <location>
        <begin position="536"/>
        <end position="575"/>
    </location>
</feature>